<evidence type="ECO:0000256" key="11">
    <source>
        <dbReference type="SAM" id="SignalP"/>
    </source>
</evidence>
<gene>
    <name evidence="14" type="ORF">G3I70_43745</name>
</gene>
<dbReference type="PANTHER" id="PTHR31490:SF88">
    <property type="entry name" value="BETA-XYLANASE"/>
    <property type="match status" value="1"/>
</dbReference>
<organism evidence="14 15">
    <name type="scientific">Actinomadura bangladeshensis</name>
    <dbReference type="NCBI Taxonomy" id="453573"/>
    <lineage>
        <taxon>Bacteria</taxon>
        <taxon>Bacillati</taxon>
        <taxon>Actinomycetota</taxon>
        <taxon>Actinomycetes</taxon>
        <taxon>Streptosporangiales</taxon>
        <taxon>Thermomonosporaceae</taxon>
        <taxon>Actinomadura</taxon>
    </lineage>
</organism>
<evidence type="ECO:0000313" key="14">
    <source>
        <dbReference type="EMBL" id="NEA29375.1"/>
    </source>
</evidence>
<evidence type="ECO:0000256" key="8">
    <source>
        <dbReference type="ARBA" id="ARBA00023326"/>
    </source>
</evidence>
<dbReference type="RefSeq" id="WP_163064066.1">
    <property type="nucleotide sequence ID" value="NZ_JAAGLI010001187.1"/>
</dbReference>
<comment type="catalytic activity">
    <reaction evidence="1 10">
        <text>Endohydrolysis of (1-&gt;4)-beta-D-xylosidic linkages in xylans.</text>
        <dbReference type="EC" id="3.2.1.8"/>
    </reaction>
</comment>
<dbReference type="InterPro" id="IPR001000">
    <property type="entry name" value="GH10_dom"/>
</dbReference>
<dbReference type="InterPro" id="IPR044846">
    <property type="entry name" value="GH10"/>
</dbReference>
<keyword evidence="7 10" id="KW-0326">Glycosidase</keyword>
<dbReference type="PROSITE" id="PS51760">
    <property type="entry name" value="GH10_2"/>
    <property type="match status" value="1"/>
</dbReference>
<name>A0A6L9QV27_9ACTN</name>
<dbReference type="Gene3D" id="3.20.20.80">
    <property type="entry name" value="Glycosidases"/>
    <property type="match status" value="1"/>
</dbReference>
<dbReference type="GO" id="GO:0045493">
    <property type="term" value="P:xylan catabolic process"/>
    <property type="evidence" value="ECO:0007669"/>
    <property type="project" value="UniProtKB-KW"/>
</dbReference>
<keyword evidence="4 11" id="KW-0732">Signal</keyword>
<dbReference type="GO" id="GO:0030247">
    <property type="term" value="F:polysaccharide binding"/>
    <property type="evidence" value="ECO:0007669"/>
    <property type="project" value="UniProtKB-UniRule"/>
</dbReference>
<dbReference type="SUPFAM" id="SSF49384">
    <property type="entry name" value="Carbohydrate-binding domain"/>
    <property type="match status" value="1"/>
</dbReference>
<evidence type="ECO:0000256" key="6">
    <source>
        <dbReference type="ARBA" id="ARBA00023277"/>
    </source>
</evidence>
<evidence type="ECO:0000259" key="13">
    <source>
        <dbReference type="PROSITE" id="PS51760"/>
    </source>
</evidence>
<sequence length="461" mass="48518">MRKALIAVLGAVSLLLAMLVAVALPASAAPGTLGEAAAAKGRVFGTAAAQGHMGESAYVSTLDREFNQLTPENEMKWDTTEPSRDSFNFSAADQLVSHAQAHSMKIRGHTLVWHSQLPGWVGNISSRDDLLSVMRNHIAKEAGHFAGKISYWDVVNEAFQDGSGARRDSVFQRVIGDSYIEEAFRAARQADPTAKLCYNDYNIDGQNAKSNAVYNMVKDFKARGVPIDCVGLQAHLTLGNVPSDMQANMERFAALGVDVHITELDIRMNTPADSSKLATQANDYKKVVSACLAVSRCTVITVWGITDKYSWVPDTFPGEGAALLFDDNYNKKPAYDAALQALGGTSDGGGDDGGGDNGGGDGTVTCAYTRTAQWNNGFNGQVTITAGSSAVGSWTVVMTLNSGQTIAALWNGSASTSGNVVTVKPVGWNSNLAPGGSASFGFTANAPSGNISNPSITCSTP</sequence>
<dbReference type="InterPro" id="IPR008965">
    <property type="entry name" value="CBM2/CBM3_carb-bd_dom_sf"/>
</dbReference>
<dbReference type="InterPro" id="IPR031158">
    <property type="entry name" value="GH10_AS"/>
</dbReference>
<dbReference type="Proteomes" id="UP000475532">
    <property type="component" value="Unassembled WGS sequence"/>
</dbReference>
<reference evidence="14 15" key="1">
    <citation type="submission" date="2020-01" db="EMBL/GenBank/DDBJ databases">
        <title>Insect and environment-associated Actinomycetes.</title>
        <authorList>
            <person name="Currrie C."/>
            <person name="Chevrette M."/>
            <person name="Carlson C."/>
            <person name="Stubbendieck R."/>
            <person name="Wendt-Pienkowski E."/>
        </authorList>
    </citation>
    <scope>NUCLEOTIDE SEQUENCE [LARGE SCALE GENOMIC DNA]</scope>
    <source>
        <strain evidence="14 15">SID10258</strain>
    </source>
</reference>
<evidence type="ECO:0000256" key="3">
    <source>
        <dbReference type="ARBA" id="ARBA00022651"/>
    </source>
</evidence>
<proteinExistence type="inferred from homology"/>
<comment type="caution">
    <text evidence="14">The sequence shown here is derived from an EMBL/GenBank/DDBJ whole genome shotgun (WGS) entry which is preliminary data.</text>
</comment>
<evidence type="ECO:0000256" key="2">
    <source>
        <dbReference type="ARBA" id="ARBA00007495"/>
    </source>
</evidence>
<keyword evidence="5 10" id="KW-0378">Hydrolase</keyword>
<protein>
    <recommendedName>
        <fullName evidence="10">Beta-xylanase</fullName>
        <ecNumber evidence="10">3.2.1.8</ecNumber>
    </recommendedName>
</protein>
<keyword evidence="6 10" id="KW-0119">Carbohydrate metabolism</keyword>
<feature type="domain" description="GH10" evidence="13">
    <location>
        <begin position="47"/>
        <end position="341"/>
    </location>
</feature>
<feature type="chain" id="PRO_5026799630" description="Beta-xylanase" evidence="11">
    <location>
        <begin position="29"/>
        <end position="461"/>
    </location>
</feature>
<dbReference type="GO" id="GO:0031176">
    <property type="term" value="F:endo-1,4-beta-xylanase activity"/>
    <property type="evidence" value="ECO:0007669"/>
    <property type="project" value="UniProtKB-EC"/>
</dbReference>
<dbReference type="EC" id="3.2.1.8" evidence="10"/>
<dbReference type="SMART" id="SM00633">
    <property type="entry name" value="Glyco_10"/>
    <property type="match status" value="1"/>
</dbReference>
<evidence type="ECO:0000313" key="15">
    <source>
        <dbReference type="Proteomes" id="UP000475532"/>
    </source>
</evidence>
<dbReference type="PROSITE" id="PS00561">
    <property type="entry name" value="CBM2_A"/>
    <property type="match status" value="1"/>
</dbReference>
<evidence type="ECO:0000256" key="4">
    <source>
        <dbReference type="ARBA" id="ARBA00022729"/>
    </source>
</evidence>
<dbReference type="EMBL" id="JAAGLI010001187">
    <property type="protein sequence ID" value="NEA29375.1"/>
    <property type="molecule type" value="Genomic_DNA"/>
</dbReference>
<keyword evidence="3 14" id="KW-0858">Xylan degradation</keyword>
<evidence type="ECO:0000256" key="10">
    <source>
        <dbReference type="RuleBase" id="RU361174"/>
    </source>
</evidence>
<evidence type="ECO:0000256" key="1">
    <source>
        <dbReference type="ARBA" id="ARBA00000681"/>
    </source>
</evidence>
<dbReference type="SMART" id="SM00637">
    <property type="entry name" value="CBD_II"/>
    <property type="match status" value="1"/>
</dbReference>
<keyword evidence="8 10" id="KW-0624">Polysaccharide degradation</keyword>
<dbReference type="AlphaFoldDB" id="A0A6L9QV27"/>
<dbReference type="Pfam" id="PF00553">
    <property type="entry name" value="CBM_2"/>
    <property type="match status" value="1"/>
</dbReference>
<feature type="active site" description="Nucleophile" evidence="9">
    <location>
        <position position="263"/>
    </location>
</feature>
<dbReference type="PROSITE" id="PS51173">
    <property type="entry name" value="CBM2"/>
    <property type="match status" value="1"/>
</dbReference>
<evidence type="ECO:0000256" key="9">
    <source>
        <dbReference type="PROSITE-ProRule" id="PRU10061"/>
    </source>
</evidence>
<dbReference type="PRINTS" id="PR00134">
    <property type="entry name" value="GLHYDRLASE10"/>
</dbReference>
<feature type="domain" description="CBM2" evidence="12">
    <location>
        <begin position="355"/>
        <end position="461"/>
    </location>
</feature>
<dbReference type="Pfam" id="PF00331">
    <property type="entry name" value="Glyco_hydro_10"/>
    <property type="match status" value="1"/>
</dbReference>
<dbReference type="PROSITE" id="PS00591">
    <property type="entry name" value="GH10_1"/>
    <property type="match status" value="1"/>
</dbReference>
<dbReference type="InterPro" id="IPR018366">
    <property type="entry name" value="CBM2_CS"/>
</dbReference>
<dbReference type="Gene3D" id="2.60.40.290">
    <property type="match status" value="1"/>
</dbReference>
<dbReference type="InterPro" id="IPR001919">
    <property type="entry name" value="CBD2"/>
</dbReference>
<comment type="similarity">
    <text evidence="2 10">Belongs to the glycosyl hydrolase 10 (cellulase F) family.</text>
</comment>
<feature type="signal peptide" evidence="11">
    <location>
        <begin position="1"/>
        <end position="28"/>
    </location>
</feature>
<dbReference type="PANTHER" id="PTHR31490">
    <property type="entry name" value="GLYCOSYL HYDROLASE"/>
    <property type="match status" value="1"/>
</dbReference>
<dbReference type="SUPFAM" id="SSF51445">
    <property type="entry name" value="(Trans)glycosidases"/>
    <property type="match status" value="1"/>
</dbReference>
<dbReference type="InterPro" id="IPR017853">
    <property type="entry name" value="GH"/>
</dbReference>
<evidence type="ECO:0000259" key="12">
    <source>
        <dbReference type="PROSITE" id="PS51173"/>
    </source>
</evidence>
<accession>A0A6L9QV27</accession>
<evidence type="ECO:0000256" key="5">
    <source>
        <dbReference type="ARBA" id="ARBA00022801"/>
    </source>
</evidence>
<dbReference type="InterPro" id="IPR012291">
    <property type="entry name" value="CBM2_carb-bd_dom_sf"/>
</dbReference>
<evidence type="ECO:0000256" key="7">
    <source>
        <dbReference type="ARBA" id="ARBA00023295"/>
    </source>
</evidence>